<evidence type="ECO:0000256" key="2">
    <source>
        <dbReference type="ARBA" id="ARBA00023002"/>
    </source>
</evidence>
<name>A0ABY7A6P2_9FIRM</name>
<dbReference type="Gene3D" id="3.20.20.70">
    <property type="entry name" value="Aldolase class I"/>
    <property type="match status" value="1"/>
</dbReference>
<dbReference type="PANTHER" id="PTHR43656">
    <property type="entry name" value="BINDING OXIDOREDUCTASE, PUTATIVE (AFU_ORTHOLOGUE AFUA_2G08260)-RELATED"/>
    <property type="match status" value="1"/>
</dbReference>
<protein>
    <submittedName>
        <fullName evidence="4">NADH:flavin oxidoreductase</fullName>
    </submittedName>
</protein>
<dbReference type="PANTHER" id="PTHR43656:SF2">
    <property type="entry name" value="BINDING OXIDOREDUCTASE, PUTATIVE (AFU_ORTHOLOGUE AFUA_2G08260)-RELATED"/>
    <property type="match status" value="1"/>
</dbReference>
<dbReference type="SUPFAM" id="SSF51395">
    <property type="entry name" value="FMN-linked oxidoreductases"/>
    <property type="match status" value="1"/>
</dbReference>
<dbReference type="Proteomes" id="UP001163115">
    <property type="component" value="Chromosome"/>
</dbReference>
<organism evidence="4 5">
    <name type="scientific">Lacrimispora xylanolytica</name>
    <dbReference type="NCBI Taxonomy" id="29375"/>
    <lineage>
        <taxon>Bacteria</taxon>
        <taxon>Bacillati</taxon>
        <taxon>Bacillota</taxon>
        <taxon>Clostridia</taxon>
        <taxon>Lachnospirales</taxon>
        <taxon>Lachnospiraceae</taxon>
        <taxon>Lacrimispora</taxon>
    </lineage>
</organism>
<sequence length="456" mass="50715">MTKHKMFRYMSLDELRQEIKDQAVNIDLTEDLSPLKNKVNVGHLTTSNAMAILPMEGCDSNPDGSMSELTRRRYMRFSTGGSSLIWWEANAVVEEGKANPQSLMLTKENVGSFQEFLKESRKAGKEANDVSLIHILQLTHSGRYSRPGEERAPMVAFRDPILDERSGVFRDDQVVTDEYLDSLTEKYVESALLAKEAGFDGVDIKACHKYLLSELLGGFTREGKYGGESLENRSRFLVQTVEAIRKAVGDDFIIGCRLNVFDVHPYPYGFGCDKNDIYQFDSTEPVALIKMLVKSGVNVFALSSSNPYFVYPQFGRPFDIPSLGIPEPEESQLSIIEKIFEYTRIAQEAAGDVPIIGNGYSWLRKYIPNAAAANIKSHSCSMVGLGRSSFAYPDAAHDIFTNGEMDSKKVCVCCSKCTQIMRDHGSTGCVVRDSAVYVPKYKEARAAAEALAAAKR</sequence>
<proteinExistence type="predicted"/>
<dbReference type="InterPro" id="IPR051799">
    <property type="entry name" value="NADH_flavin_oxidoreductase"/>
</dbReference>
<dbReference type="RefSeq" id="WP_268114165.1">
    <property type="nucleotide sequence ID" value="NZ_CP113524.1"/>
</dbReference>
<dbReference type="Pfam" id="PF00724">
    <property type="entry name" value="Oxidored_FMN"/>
    <property type="match status" value="1"/>
</dbReference>
<gene>
    <name evidence="4" type="ORF">OW255_11440</name>
</gene>
<reference evidence="4" key="1">
    <citation type="submission" date="2022-11" db="EMBL/GenBank/DDBJ databases">
        <title>Lacrimispora xylanolytica sy1, complete genome.</title>
        <authorList>
            <person name="Choi S."/>
        </authorList>
    </citation>
    <scope>NUCLEOTIDE SEQUENCE</scope>
    <source>
        <strain evidence="4">Sy1</strain>
    </source>
</reference>
<feature type="domain" description="NADH:flavin oxidoreductase/NADH oxidase N-terminal" evidence="3">
    <location>
        <begin position="40"/>
        <end position="263"/>
    </location>
</feature>
<evidence type="ECO:0000313" key="4">
    <source>
        <dbReference type="EMBL" id="WAJ22196.1"/>
    </source>
</evidence>
<dbReference type="InterPro" id="IPR013785">
    <property type="entry name" value="Aldolase_TIM"/>
</dbReference>
<evidence type="ECO:0000259" key="3">
    <source>
        <dbReference type="Pfam" id="PF00724"/>
    </source>
</evidence>
<keyword evidence="5" id="KW-1185">Reference proteome</keyword>
<dbReference type="EMBL" id="CP113524">
    <property type="protein sequence ID" value="WAJ22196.1"/>
    <property type="molecule type" value="Genomic_DNA"/>
</dbReference>
<accession>A0ABY7A6P2</accession>
<keyword evidence="1" id="KW-0285">Flavoprotein</keyword>
<evidence type="ECO:0000313" key="5">
    <source>
        <dbReference type="Proteomes" id="UP001163115"/>
    </source>
</evidence>
<dbReference type="InterPro" id="IPR001155">
    <property type="entry name" value="OxRdtase_FMN_N"/>
</dbReference>
<keyword evidence="2" id="KW-0560">Oxidoreductase</keyword>
<evidence type="ECO:0000256" key="1">
    <source>
        <dbReference type="ARBA" id="ARBA00022630"/>
    </source>
</evidence>